<name>A0A5C3MMH0_9AGAR</name>
<organism evidence="3 4">
    <name type="scientific">Crucibulum laeve</name>
    <dbReference type="NCBI Taxonomy" id="68775"/>
    <lineage>
        <taxon>Eukaryota</taxon>
        <taxon>Fungi</taxon>
        <taxon>Dikarya</taxon>
        <taxon>Basidiomycota</taxon>
        <taxon>Agaricomycotina</taxon>
        <taxon>Agaricomycetes</taxon>
        <taxon>Agaricomycetidae</taxon>
        <taxon>Agaricales</taxon>
        <taxon>Agaricineae</taxon>
        <taxon>Nidulariaceae</taxon>
        <taxon>Crucibulum</taxon>
    </lineage>
</organism>
<sequence>MSLFTHDTTVPSYVYLSMVGMVGLGLASVFGGVQFWKRRSRTEGTLKEIGRRADEVSSLKKTLKDLQDVLKSREEEMLLLRQQAERMKKEMLELERQFDSSRIRNQSLGDRVRALEMEKQKVHDEKERIDLESAQIRQLLDCRTAELKGAEAFLTKADSLSGAEVISLVEALNSEILQTAAFMAESFQFEEKNSITSNLGEMSKDTKEAYAAAEEILGTRMVELLRLSEHHEDPMLVQIAFQASIAAYAHWIIASWYFEDPEDEHLLSEIYARVRESEEQAISGRWRALTRIHLQRMLAHEPDLSIYMVDAFVHVLITAGLRDSAAVLHERIMSEFLDRILLILRAAVRLNKIIGEGITSCDLEVFYVAPDILFNPPTMDDAYGSPAASEYEAVLCTTDLGLVRAERRPGKDAEWNESVLLKPKVVLPSGLQDVDNVDVGQDSESFA</sequence>
<evidence type="ECO:0000313" key="4">
    <source>
        <dbReference type="Proteomes" id="UP000308652"/>
    </source>
</evidence>
<keyword evidence="2" id="KW-0812">Transmembrane</keyword>
<feature type="transmembrane region" description="Helical" evidence="2">
    <location>
        <begin position="12"/>
        <end position="33"/>
    </location>
</feature>
<dbReference type="OrthoDB" id="3222645at2759"/>
<feature type="coiled-coil region" evidence="1">
    <location>
        <begin position="56"/>
        <end position="132"/>
    </location>
</feature>
<dbReference type="STRING" id="68775.A0A5C3MMH0"/>
<evidence type="ECO:0000256" key="1">
    <source>
        <dbReference type="SAM" id="Coils"/>
    </source>
</evidence>
<dbReference type="AlphaFoldDB" id="A0A5C3MMH0"/>
<keyword evidence="2" id="KW-1133">Transmembrane helix</keyword>
<evidence type="ECO:0000313" key="3">
    <source>
        <dbReference type="EMBL" id="TFK45168.1"/>
    </source>
</evidence>
<keyword evidence="4" id="KW-1185">Reference proteome</keyword>
<accession>A0A5C3MMH0</accession>
<dbReference type="EMBL" id="ML213590">
    <property type="protein sequence ID" value="TFK45168.1"/>
    <property type="molecule type" value="Genomic_DNA"/>
</dbReference>
<gene>
    <name evidence="3" type="ORF">BDQ12DRAFT_674251</name>
</gene>
<protein>
    <submittedName>
        <fullName evidence="3">Uncharacterized protein</fullName>
    </submittedName>
</protein>
<keyword evidence="1" id="KW-0175">Coiled coil</keyword>
<reference evidence="3 4" key="1">
    <citation type="journal article" date="2019" name="Nat. Ecol. Evol.">
        <title>Megaphylogeny resolves global patterns of mushroom evolution.</title>
        <authorList>
            <person name="Varga T."/>
            <person name="Krizsan K."/>
            <person name="Foldi C."/>
            <person name="Dima B."/>
            <person name="Sanchez-Garcia M."/>
            <person name="Sanchez-Ramirez S."/>
            <person name="Szollosi G.J."/>
            <person name="Szarkandi J.G."/>
            <person name="Papp V."/>
            <person name="Albert L."/>
            <person name="Andreopoulos W."/>
            <person name="Angelini C."/>
            <person name="Antonin V."/>
            <person name="Barry K.W."/>
            <person name="Bougher N.L."/>
            <person name="Buchanan P."/>
            <person name="Buyck B."/>
            <person name="Bense V."/>
            <person name="Catcheside P."/>
            <person name="Chovatia M."/>
            <person name="Cooper J."/>
            <person name="Damon W."/>
            <person name="Desjardin D."/>
            <person name="Finy P."/>
            <person name="Geml J."/>
            <person name="Haridas S."/>
            <person name="Hughes K."/>
            <person name="Justo A."/>
            <person name="Karasinski D."/>
            <person name="Kautmanova I."/>
            <person name="Kiss B."/>
            <person name="Kocsube S."/>
            <person name="Kotiranta H."/>
            <person name="LaButti K.M."/>
            <person name="Lechner B.E."/>
            <person name="Liimatainen K."/>
            <person name="Lipzen A."/>
            <person name="Lukacs Z."/>
            <person name="Mihaltcheva S."/>
            <person name="Morgado L.N."/>
            <person name="Niskanen T."/>
            <person name="Noordeloos M.E."/>
            <person name="Ohm R.A."/>
            <person name="Ortiz-Santana B."/>
            <person name="Ovrebo C."/>
            <person name="Racz N."/>
            <person name="Riley R."/>
            <person name="Savchenko A."/>
            <person name="Shiryaev A."/>
            <person name="Soop K."/>
            <person name="Spirin V."/>
            <person name="Szebenyi C."/>
            <person name="Tomsovsky M."/>
            <person name="Tulloss R.E."/>
            <person name="Uehling J."/>
            <person name="Grigoriev I.V."/>
            <person name="Vagvolgyi C."/>
            <person name="Papp T."/>
            <person name="Martin F.M."/>
            <person name="Miettinen O."/>
            <person name="Hibbett D.S."/>
            <person name="Nagy L.G."/>
        </authorList>
    </citation>
    <scope>NUCLEOTIDE SEQUENCE [LARGE SCALE GENOMIC DNA]</scope>
    <source>
        <strain evidence="3 4">CBS 166.37</strain>
    </source>
</reference>
<keyword evidence="2" id="KW-0472">Membrane</keyword>
<proteinExistence type="predicted"/>
<dbReference type="Proteomes" id="UP000308652">
    <property type="component" value="Unassembled WGS sequence"/>
</dbReference>
<evidence type="ECO:0000256" key="2">
    <source>
        <dbReference type="SAM" id="Phobius"/>
    </source>
</evidence>